<protein>
    <recommendedName>
        <fullName evidence="2">PID domain-containing protein</fullName>
    </recommendedName>
</protein>
<keyword evidence="4" id="KW-1185">Reference proteome</keyword>
<dbReference type="InterPro" id="IPR011993">
    <property type="entry name" value="PH-like_dom_sf"/>
</dbReference>
<organism evidence="3 4">
    <name type="scientific">Elysia crispata</name>
    <name type="common">lettuce slug</name>
    <dbReference type="NCBI Taxonomy" id="231223"/>
    <lineage>
        <taxon>Eukaryota</taxon>
        <taxon>Metazoa</taxon>
        <taxon>Spiralia</taxon>
        <taxon>Lophotrochozoa</taxon>
        <taxon>Mollusca</taxon>
        <taxon>Gastropoda</taxon>
        <taxon>Heterobranchia</taxon>
        <taxon>Euthyneura</taxon>
        <taxon>Panpulmonata</taxon>
        <taxon>Sacoglossa</taxon>
        <taxon>Placobranchoidea</taxon>
        <taxon>Plakobranchidae</taxon>
        <taxon>Elysia</taxon>
    </lineage>
</organism>
<feature type="domain" description="PID" evidence="2">
    <location>
        <begin position="361"/>
        <end position="441"/>
    </location>
</feature>
<dbReference type="Proteomes" id="UP001283361">
    <property type="component" value="Unassembled WGS sequence"/>
</dbReference>
<name>A0AAE1A1S1_9GAST</name>
<dbReference type="PANTHER" id="PTHR11232">
    <property type="entry name" value="PHOSPHOTYROSINE INTERACTION DOMAIN-CONTAINING FAMILY MEMBER"/>
    <property type="match status" value="1"/>
</dbReference>
<gene>
    <name evidence="3" type="ORF">RRG08_013164</name>
</gene>
<feature type="compositionally biased region" description="Polar residues" evidence="1">
    <location>
        <begin position="140"/>
        <end position="153"/>
    </location>
</feature>
<comment type="caution">
    <text evidence="3">The sequence shown here is derived from an EMBL/GenBank/DDBJ whole genome shotgun (WGS) entry which is preliminary data.</text>
</comment>
<evidence type="ECO:0000313" key="4">
    <source>
        <dbReference type="Proteomes" id="UP001283361"/>
    </source>
</evidence>
<reference evidence="3" key="1">
    <citation type="journal article" date="2023" name="G3 (Bethesda)">
        <title>A reference genome for the long-term kleptoplast-retaining sea slug Elysia crispata morphotype clarki.</title>
        <authorList>
            <person name="Eastman K.E."/>
            <person name="Pendleton A.L."/>
            <person name="Shaikh M.A."/>
            <person name="Suttiyut T."/>
            <person name="Ogas R."/>
            <person name="Tomko P."/>
            <person name="Gavelis G."/>
            <person name="Widhalm J.R."/>
            <person name="Wisecaver J.H."/>
        </authorList>
    </citation>
    <scope>NUCLEOTIDE SEQUENCE</scope>
    <source>
        <strain evidence="3">ECLA1</strain>
    </source>
</reference>
<dbReference type="Gene3D" id="2.30.29.30">
    <property type="entry name" value="Pleckstrin-homology domain (PH domain)/Phosphotyrosine-binding domain (PTB)"/>
    <property type="match status" value="2"/>
</dbReference>
<feature type="region of interest" description="Disordered" evidence="1">
    <location>
        <begin position="140"/>
        <end position="175"/>
    </location>
</feature>
<feature type="region of interest" description="Disordered" evidence="1">
    <location>
        <begin position="272"/>
        <end position="337"/>
    </location>
</feature>
<dbReference type="CDD" id="cd00934">
    <property type="entry name" value="PTB"/>
    <property type="match status" value="1"/>
</dbReference>
<feature type="region of interest" description="Disordered" evidence="1">
    <location>
        <begin position="223"/>
        <end position="248"/>
    </location>
</feature>
<dbReference type="SUPFAM" id="SSF50729">
    <property type="entry name" value="PH domain-like"/>
    <property type="match status" value="2"/>
</dbReference>
<dbReference type="AlphaFoldDB" id="A0AAE1A1S1"/>
<evidence type="ECO:0000259" key="2">
    <source>
        <dbReference type="PROSITE" id="PS01179"/>
    </source>
</evidence>
<evidence type="ECO:0000313" key="3">
    <source>
        <dbReference type="EMBL" id="KAK3778901.1"/>
    </source>
</evidence>
<dbReference type="SMART" id="SM00462">
    <property type="entry name" value="PTB"/>
    <property type="match status" value="2"/>
</dbReference>
<dbReference type="EMBL" id="JAWDGP010002895">
    <property type="protein sequence ID" value="KAK3778901.1"/>
    <property type="molecule type" value="Genomic_DNA"/>
</dbReference>
<accession>A0AAE1A1S1</accession>
<dbReference type="PROSITE" id="PS01179">
    <property type="entry name" value="PID"/>
    <property type="match status" value="1"/>
</dbReference>
<proteinExistence type="predicted"/>
<dbReference type="PANTHER" id="PTHR11232:SF50">
    <property type="entry name" value="TBC1 DOMAIN FAMILY MEMBER 1"/>
    <property type="match status" value="1"/>
</dbReference>
<evidence type="ECO:0000256" key="1">
    <source>
        <dbReference type="SAM" id="MobiDB-lite"/>
    </source>
</evidence>
<sequence length="606" mass="67538">MASKGTESKEMSSPCTSSQFCARYLGSKTMDKLYSQTMQPWVMAQVRRRKTGDHNVLIEIIGETLTVHSMNSEPEESKVQFNHHLRGLTRFAKLHQDPCCFAYLTRYQTTADFECHVFLVSAEEVIPEIFKAIREASKSIPSKTLSRGQSTEETSTEQSHHSAETEAHEHEQMDAGNSLFEVKNLGYARVGGKRVTSELIDSLAEKMMSLEEDHLMRQLEQREQDTMAEDEERKRHHGSGASMNSLPDHQDHLLAHTTTDNNLRDNASLITQKGDAASRRRHYSHQDLSATRSAGSKGEISINDRQRRASGDLLHHKDGQRQRSRHASSDSQDQDECNIVIVSNTTEGQGSGGRNCGIALLHIGQNDLSLLSLDTKTYIMESKFSNISFVSQGNHKQDVFGIVARSAGSVFNCYILKCLSDSVVSEVMNTLQAAFTSAYNKTGSQDLGGSSGGAGHQTGPVPHHSCASCPLYQLHRLCQEIHALSSQAAHDILLKKVHSLPEADINAIRKRVQDESPESFEESVEVLMICLHQLCERRQREHVQSSEVGTKVPKMELGLTEEKHTLFEGLKNKARKSLTTSFENLLSRLMLELNNEKFGLPLALGQ</sequence>
<dbReference type="InterPro" id="IPR006020">
    <property type="entry name" value="PTB/PI_dom"/>
</dbReference>
<feature type="compositionally biased region" description="Basic and acidic residues" evidence="1">
    <location>
        <begin position="302"/>
        <end position="321"/>
    </location>
</feature>
<dbReference type="InterPro" id="IPR051133">
    <property type="entry name" value="Adapter_Engulfment-Domain"/>
</dbReference>
<dbReference type="Pfam" id="PF00640">
    <property type="entry name" value="PID"/>
    <property type="match status" value="1"/>
</dbReference>
<feature type="compositionally biased region" description="Basic and acidic residues" evidence="1">
    <location>
        <begin position="158"/>
        <end position="173"/>
    </location>
</feature>